<evidence type="ECO:0000313" key="2">
    <source>
        <dbReference type="Proteomes" id="UP001180020"/>
    </source>
</evidence>
<comment type="caution">
    <text evidence="1">The sequence shown here is derived from an EMBL/GenBank/DDBJ whole genome shotgun (WGS) entry which is preliminary data.</text>
</comment>
<protein>
    <recommendedName>
        <fullName evidence="3">FRIGIDA-like protein</fullName>
    </recommendedName>
</protein>
<gene>
    <name evidence="1" type="ORF">QJS10_CPA10g00604</name>
</gene>
<sequence>MSLLEIITRATSDTNRAAISFSPILNADDILPNLKPRNEAAAAAANPPIRRVEGWAISETDAKLIESSDAFLKNLNRKLRNPKSLDRDEFLRLLTKHLGKLSTQIGVSVEPSPSSEDVDFARAAVEKIGLVIGRDVAGPVSEACAFLGIWDLLEILFLQKLVVGGPSSSSLIERLIKKGRSDLLCLCIKHVTNLRSSDLVSILKHFLSPPSADHSMVSVKKEWEKHGFLAIKKATKDGKPSKAATNAAVLLMMAHDGFSPSETCLHYVFSSPDIDGLVLSSAVSMLNGVEVSRLVKYFVKWLRKYERFPFVIGLGKPVSGLEDVVYVLSLGAVVKGLGLVFDEHFSYFVMNSSFHEEMREINGVVRALAREAELCSPLGVLIENLRSGESETYGGL</sequence>
<reference evidence="1" key="2">
    <citation type="submission" date="2023-06" db="EMBL/GenBank/DDBJ databases">
        <authorList>
            <person name="Ma L."/>
            <person name="Liu K.-W."/>
            <person name="Li Z."/>
            <person name="Hsiao Y.-Y."/>
            <person name="Qi Y."/>
            <person name="Fu T."/>
            <person name="Tang G."/>
            <person name="Zhang D."/>
            <person name="Sun W.-H."/>
            <person name="Liu D.-K."/>
            <person name="Li Y."/>
            <person name="Chen G.-Z."/>
            <person name="Liu X.-D."/>
            <person name="Liao X.-Y."/>
            <person name="Jiang Y.-T."/>
            <person name="Yu X."/>
            <person name="Hao Y."/>
            <person name="Huang J."/>
            <person name="Zhao X.-W."/>
            <person name="Ke S."/>
            <person name="Chen Y.-Y."/>
            <person name="Wu W.-L."/>
            <person name="Hsu J.-L."/>
            <person name="Lin Y.-F."/>
            <person name="Huang M.-D."/>
            <person name="Li C.-Y."/>
            <person name="Huang L."/>
            <person name="Wang Z.-W."/>
            <person name="Zhao X."/>
            <person name="Zhong W.-Y."/>
            <person name="Peng D.-H."/>
            <person name="Ahmad S."/>
            <person name="Lan S."/>
            <person name="Zhang J.-S."/>
            <person name="Tsai W.-C."/>
            <person name="Van De Peer Y."/>
            <person name="Liu Z.-J."/>
        </authorList>
    </citation>
    <scope>NUCLEOTIDE SEQUENCE</scope>
    <source>
        <strain evidence="1">CP</strain>
        <tissue evidence="1">Leaves</tissue>
    </source>
</reference>
<organism evidence="1 2">
    <name type="scientific">Acorus calamus</name>
    <name type="common">Sweet flag</name>
    <dbReference type="NCBI Taxonomy" id="4465"/>
    <lineage>
        <taxon>Eukaryota</taxon>
        <taxon>Viridiplantae</taxon>
        <taxon>Streptophyta</taxon>
        <taxon>Embryophyta</taxon>
        <taxon>Tracheophyta</taxon>
        <taxon>Spermatophyta</taxon>
        <taxon>Magnoliopsida</taxon>
        <taxon>Liliopsida</taxon>
        <taxon>Acoraceae</taxon>
        <taxon>Acorus</taxon>
    </lineage>
</organism>
<keyword evidence="2" id="KW-1185">Reference proteome</keyword>
<dbReference type="AlphaFoldDB" id="A0AAV9DX65"/>
<proteinExistence type="predicted"/>
<dbReference type="EMBL" id="JAUJYO010000010">
    <property type="protein sequence ID" value="KAK1305680.1"/>
    <property type="molecule type" value="Genomic_DNA"/>
</dbReference>
<accession>A0AAV9DX65</accession>
<evidence type="ECO:0008006" key="3">
    <source>
        <dbReference type="Google" id="ProtNLM"/>
    </source>
</evidence>
<dbReference type="Proteomes" id="UP001180020">
    <property type="component" value="Unassembled WGS sequence"/>
</dbReference>
<dbReference type="PANTHER" id="PTHR37181">
    <property type="entry name" value="F6A14.6 PROTEIN"/>
    <property type="match status" value="1"/>
</dbReference>
<dbReference type="PANTHER" id="PTHR37181:SF1">
    <property type="entry name" value="F6A14.6 PROTEIN"/>
    <property type="match status" value="1"/>
</dbReference>
<name>A0AAV9DX65_ACOCL</name>
<reference evidence="1" key="1">
    <citation type="journal article" date="2023" name="Nat. Commun.">
        <title>Diploid and tetraploid genomes of Acorus and the evolution of monocots.</title>
        <authorList>
            <person name="Ma L."/>
            <person name="Liu K.W."/>
            <person name="Li Z."/>
            <person name="Hsiao Y.Y."/>
            <person name="Qi Y."/>
            <person name="Fu T."/>
            <person name="Tang G.D."/>
            <person name="Zhang D."/>
            <person name="Sun W.H."/>
            <person name="Liu D.K."/>
            <person name="Li Y."/>
            <person name="Chen G.Z."/>
            <person name="Liu X.D."/>
            <person name="Liao X.Y."/>
            <person name="Jiang Y.T."/>
            <person name="Yu X."/>
            <person name="Hao Y."/>
            <person name="Huang J."/>
            <person name="Zhao X.W."/>
            <person name="Ke S."/>
            <person name="Chen Y.Y."/>
            <person name="Wu W.L."/>
            <person name="Hsu J.L."/>
            <person name="Lin Y.F."/>
            <person name="Huang M.D."/>
            <person name="Li C.Y."/>
            <person name="Huang L."/>
            <person name="Wang Z.W."/>
            <person name="Zhao X."/>
            <person name="Zhong W.Y."/>
            <person name="Peng D.H."/>
            <person name="Ahmad S."/>
            <person name="Lan S."/>
            <person name="Zhang J.S."/>
            <person name="Tsai W.C."/>
            <person name="Van de Peer Y."/>
            <person name="Liu Z.J."/>
        </authorList>
    </citation>
    <scope>NUCLEOTIDE SEQUENCE</scope>
    <source>
        <strain evidence="1">CP</strain>
    </source>
</reference>
<evidence type="ECO:0000313" key="1">
    <source>
        <dbReference type="EMBL" id="KAK1305680.1"/>
    </source>
</evidence>